<organism evidence="2 3">
    <name type="scientific">Tectimicrobiota bacterium</name>
    <dbReference type="NCBI Taxonomy" id="2528274"/>
    <lineage>
        <taxon>Bacteria</taxon>
        <taxon>Pseudomonadati</taxon>
        <taxon>Nitrospinota/Tectimicrobiota group</taxon>
        <taxon>Candidatus Tectimicrobiota</taxon>
    </lineage>
</organism>
<protein>
    <recommendedName>
        <fullName evidence="4">Selenoprotein B glycine/betaine/sarcosine/D-proline reductase</fullName>
    </recommendedName>
</protein>
<name>A0A932I1D0_UNCTE</name>
<comment type="caution">
    <text evidence="2">The sequence shown here is derived from an EMBL/GenBank/DDBJ whole genome shotgun (WGS) entry which is preliminary data.</text>
</comment>
<evidence type="ECO:0000256" key="1">
    <source>
        <dbReference type="ARBA" id="ARBA00023002"/>
    </source>
</evidence>
<accession>A0A932I1D0</accession>
<evidence type="ECO:0000313" key="2">
    <source>
        <dbReference type="EMBL" id="MBI3128105.1"/>
    </source>
</evidence>
<dbReference type="InterPro" id="IPR010187">
    <property type="entry name" value="Various_sel_PB"/>
</dbReference>
<sequence>MDLRRARNRLAARLLGMFPGLVDRWARGRRFAQEGAEEGAGEADPWAPLAKPLTRCRVALVTTGGVHLRSQPPFDMRNPDGDPTFREIPAGTPRGNLVITHDYYDHRDADRDLNVILPLDRLEELAREGRVAGPAPLHLGFMGHVDGPLVERLIRETAPAAARRLAEAGADAVLLAPA</sequence>
<evidence type="ECO:0008006" key="4">
    <source>
        <dbReference type="Google" id="ProtNLM"/>
    </source>
</evidence>
<evidence type="ECO:0000313" key="3">
    <source>
        <dbReference type="Proteomes" id="UP000782312"/>
    </source>
</evidence>
<dbReference type="EMBL" id="JACPUR010000023">
    <property type="protein sequence ID" value="MBI3128105.1"/>
    <property type="molecule type" value="Genomic_DNA"/>
</dbReference>
<reference evidence="2" key="1">
    <citation type="submission" date="2020-07" db="EMBL/GenBank/DDBJ databases">
        <title>Huge and variable diversity of episymbiotic CPR bacteria and DPANN archaea in groundwater ecosystems.</title>
        <authorList>
            <person name="He C.Y."/>
            <person name="Keren R."/>
            <person name="Whittaker M."/>
            <person name="Farag I.F."/>
            <person name="Doudna J."/>
            <person name="Cate J.H.D."/>
            <person name="Banfield J.F."/>
        </authorList>
    </citation>
    <scope>NUCLEOTIDE SEQUENCE</scope>
    <source>
        <strain evidence="2">NC_groundwater_763_Ag_S-0.2um_68_21</strain>
    </source>
</reference>
<dbReference type="GO" id="GO:0050485">
    <property type="term" value="F:oxidoreductase activity, acting on X-H and Y-H to form an X-Y bond, with a disulfide as acceptor"/>
    <property type="evidence" value="ECO:0007669"/>
    <property type="project" value="InterPro"/>
</dbReference>
<dbReference type="AlphaFoldDB" id="A0A932I1D0"/>
<gene>
    <name evidence="2" type="ORF">HYZ11_10915</name>
</gene>
<keyword evidence="1" id="KW-0560">Oxidoreductase</keyword>
<dbReference type="Proteomes" id="UP000782312">
    <property type="component" value="Unassembled WGS sequence"/>
</dbReference>
<proteinExistence type="predicted"/>
<dbReference type="Pfam" id="PF07355">
    <property type="entry name" value="GRDB"/>
    <property type="match status" value="1"/>
</dbReference>